<name>A0AAV6Q514_SOLSE</name>
<reference evidence="2 3" key="1">
    <citation type="journal article" date="2021" name="Sci. Rep.">
        <title>Chromosome anchoring in Senegalese sole (Solea senegalensis) reveals sex-associated markers and genome rearrangements in flatfish.</title>
        <authorList>
            <person name="Guerrero-Cozar I."/>
            <person name="Gomez-Garrido J."/>
            <person name="Berbel C."/>
            <person name="Martinez-Blanch J.F."/>
            <person name="Alioto T."/>
            <person name="Claros M.G."/>
            <person name="Gagnaire P.A."/>
            <person name="Manchado M."/>
        </authorList>
    </citation>
    <scope>NUCLEOTIDE SEQUENCE [LARGE SCALE GENOMIC DNA]</scope>
    <source>
        <strain evidence="2">Sse05_10M</strain>
    </source>
</reference>
<dbReference type="Proteomes" id="UP000693946">
    <property type="component" value="Linkage Group LG7"/>
</dbReference>
<evidence type="ECO:0000313" key="3">
    <source>
        <dbReference type="Proteomes" id="UP000693946"/>
    </source>
</evidence>
<feature type="region of interest" description="Disordered" evidence="1">
    <location>
        <begin position="1"/>
        <end position="44"/>
    </location>
</feature>
<accession>A0AAV6Q514</accession>
<organism evidence="2 3">
    <name type="scientific">Solea senegalensis</name>
    <name type="common">Senegalese sole</name>
    <dbReference type="NCBI Taxonomy" id="28829"/>
    <lineage>
        <taxon>Eukaryota</taxon>
        <taxon>Metazoa</taxon>
        <taxon>Chordata</taxon>
        <taxon>Craniata</taxon>
        <taxon>Vertebrata</taxon>
        <taxon>Euteleostomi</taxon>
        <taxon>Actinopterygii</taxon>
        <taxon>Neopterygii</taxon>
        <taxon>Teleostei</taxon>
        <taxon>Neoteleostei</taxon>
        <taxon>Acanthomorphata</taxon>
        <taxon>Carangaria</taxon>
        <taxon>Pleuronectiformes</taxon>
        <taxon>Pleuronectoidei</taxon>
        <taxon>Soleidae</taxon>
        <taxon>Solea</taxon>
    </lineage>
</organism>
<protein>
    <submittedName>
        <fullName evidence="2">Uncharacterized protein</fullName>
    </submittedName>
</protein>
<feature type="region of interest" description="Disordered" evidence="1">
    <location>
        <begin position="70"/>
        <end position="93"/>
    </location>
</feature>
<keyword evidence="3" id="KW-1185">Reference proteome</keyword>
<evidence type="ECO:0000313" key="2">
    <source>
        <dbReference type="EMBL" id="KAG7483013.1"/>
    </source>
</evidence>
<feature type="compositionally biased region" description="Basic and acidic residues" evidence="1">
    <location>
        <begin position="29"/>
        <end position="44"/>
    </location>
</feature>
<comment type="caution">
    <text evidence="2">The sequence shown here is derived from an EMBL/GenBank/DDBJ whole genome shotgun (WGS) entry which is preliminary data.</text>
</comment>
<dbReference type="EMBL" id="JAGKHQ010000019">
    <property type="protein sequence ID" value="KAG7483013.1"/>
    <property type="molecule type" value="Genomic_DNA"/>
</dbReference>
<sequence length="93" mass="9648">MLLEVARNNVEPSGAGLASRSSPAYSPRVKLENGSRRRVKGKMENMTKPAGAALCGQTACSGLARSGPKRFIGNPLGPPDVLDGSESPAIKTI</sequence>
<dbReference type="AlphaFoldDB" id="A0AAV6Q514"/>
<proteinExistence type="predicted"/>
<evidence type="ECO:0000256" key="1">
    <source>
        <dbReference type="SAM" id="MobiDB-lite"/>
    </source>
</evidence>
<gene>
    <name evidence="2" type="ORF">JOB18_036478</name>
</gene>